<evidence type="ECO:0000313" key="1">
    <source>
        <dbReference type="EMBL" id="STL57794.1"/>
    </source>
</evidence>
<dbReference type="EMBL" id="UGED01000009">
    <property type="protein sequence ID" value="STL57794.1"/>
    <property type="molecule type" value="Genomic_DNA"/>
</dbReference>
<dbReference type="AlphaFoldDB" id="A0A377BD76"/>
<protein>
    <submittedName>
        <fullName evidence="1">Putative efflux pump protein</fullName>
    </submittedName>
</protein>
<sequence length="35" mass="4212">MLVKSRRHIRALRRDFVDQLSRHPTLSESEFESLT</sequence>
<accession>A0A377BD76</accession>
<gene>
    <name evidence="1" type="ORF">NCTC9962_04909</name>
</gene>
<dbReference type="Proteomes" id="UP000254052">
    <property type="component" value="Unassembled WGS sequence"/>
</dbReference>
<proteinExistence type="predicted"/>
<reference evidence="1 2" key="1">
    <citation type="submission" date="2018-06" db="EMBL/GenBank/DDBJ databases">
        <authorList>
            <consortium name="Pathogen Informatics"/>
            <person name="Doyle S."/>
        </authorList>
    </citation>
    <scope>NUCLEOTIDE SEQUENCE [LARGE SCALE GENOMIC DNA]</scope>
    <source>
        <strain evidence="1 2">NCTC9962</strain>
    </source>
</reference>
<evidence type="ECO:0000313" key="2">
    <source>
        <dbReference type="Proteomes" id="UP000254052"/>
    </source>
</evidence>
<organism evidence="1 2">
    <name type="scientific">Escherichia coli</name>
    <dbReference type="NCBI Taxonomy" id="562"/>
    <lineage>
        <taxon>Bacteria</taxon>
        <taxon>Pseudomonadati</taxon>
        <taxon>Pseudomonadota</taxon>
        <taxon>Gammaproteobacteria</taxon>
        <taxon>Enterobacterales</taxon>
        <taxon>Enterobacteriaceae</taxon>
        <taxon>Escherichia</taxon>
    </lineage>
</organism>
<name>A0A377BD76_ECOLX</name>